<reference evidence="4 6" key="1">
    <citation type="submission" date="2024-02" db="EMBL/GenBank/DDBJ databases">
        <authorList>
            <person name="Chen Y."/>
            <person name="Shah S."/>
            <person name="Dougan E. K."/>
            <person name="Thang M."/>
            <person name="Chan C."/>
        </authorList>
    </citation>
    <scope>NUCLEOTIDE SEQUENCE [LARGE SCALE GENOMIC DNA]</scope>
</reference>
<evidence type="ECO:0000313" key="4">
    <source>
        <dbReference type="EMBL" id="CAK9092964.1"/>
    </source>
</evidence>
<feature type="region of interest" description="Disordered" evidence="2">
    <location>
        <begin position="78"/>
        <end position="100"/>
    </location>
</feature>
<evidence type="ECO:0000313" key="5">
    <source>
        <dbReference type="EMBL" id="CAK9093754.1"/>
    </source>
</evidence>
<dbReference type="Proteomes" id="UP001642484">
    <property type="component" value="Unassembled WGS sequence"/>
</dbReference>
<dbReference type="Gene3D" id="3.30.70.330">
    <property type="match status" value="1"/>
</dbReference>
<keyword evidence="6" id="KW-1185">Reference proteome</keyword>
<evidence type="ECO:0000256" key="1">
    <source>
        <dbReference type="PROSITE-ProRule" id="PRU00176"/>
    </source>
</evidence>
<feature type="domain" description="RRM" evidence="3">
    <location>
        <begin position="120"/>
        <end position="185"/>
    </location>
</feature>
<dbReference type="EMBL" id="CAXAMN010025139">
    <property type="protein sequence ID" value="CAK9092964.1"/>
    <property type="molecule type" value="Genomic_DNA"/>
</dbReference>
<accession>A0ABP0QYA7</accession>
<name>A0ABP0QYA7_9DINO</name>
<proteinExistence type="predicted"/>
<gene>
    <name evidence="4" type="ORF">CCMP2556_LOCUS44469</name>
    <name evidence="5" type="ORF">CCMP2556_LOCUS44766</name>
</gene>
<dbReference type="InterPro" id="IPR012677">
    <property type="entry name" value="Nucleotide-bd_a/b_plait_sf"/>
</dbReference>
<comment type="caution">
    <text evidence="4">The sequence shown here is derived from an EMBL/GenBank/DDBJ whole genome shotgun (WGS) entry which is preliminary data.</text>
</comment>
<protein>
    <recommendedName>
        <fullName evidence="3">RRM domain-containing protein</fullName>
    </recommendedName>
</protein>
<sequence length="259" mass="28326">MVSFHLRSECAAHLTRVADVPSLQMSLKLTLPVHELLQALTDATKAQIQAPVPVVPGLVEPAPAPAVPGLVEPTPAPLVEPKSKSVPLAEPKSKSVPLAEPKSAPLVDPIGQWEKLEDGCIVRVSNVMKRLNAEDLKGLFEEVVGPVEKVQVQQSHALVTFAKEEDAQRLIERFDGAILELPERPGAKARAWPLQQGIFAQCLEEHLGPLDLCQLLRGPGFVTIFQSAVKRQLKKDTGYQIDFRGSFIKVRRACAENRL</sequence>
<dbReference type="InterPro" id="IPR035979">
    <property type="entry name" value="RBD_domain_sf"/>
</dbReference>
<dbReference type="SUPFAM" id="SSF54928">
    <property type="entry name" value="RNA-binding domain, RBD"/>
    <property type="match status" value="1"/>
</dbReference>
<evidence type="ECO:0000313" key="6">
    <source>
        <dbReference type="Proteomes" id="UP001642484"/>
    </source>
</evidence>
<dbReference type="InterPro" id="IPR000504">
    <property type="entry name" value="RRM_dom"/>
</dbReference>
<dbReference type="EMBL" id="CAXAMN010025250">
    <property type="protein sequence ID" value="CAK9093754.1"/>
    <property type="molecule type" value="Genomic_DNA"/>
</dbReference>
<evidence type="ECO:0000256" key="2">
    <source>
        <dbReference type="SAM" id="MobiDB-lite"/>
    </source>
</evidence>
<dbReference type="PROSITE" id="PS50102">
    <property type="entry name" value="RRM"/>
    <property type="match status" value="1"/>
</dbReference>
<keyword evidence="1" id="KW-0694">RNA-binding</keyword>
<dbReference type="Pfam" id="PF00076">
    <property type="entry name" value="RRM_1"/>
    <property type="match status" value="1"/>
</dbReference>
<organism evidence="4 6">
    <name type="scientific">Durusdinium trenchii</name>
    <dbReference type="NCBI Taxonomy" id="1381693"/>
    <lineage>
        <taxon>Eukaryota</taxon>
        <taxon>Sar</taxon>
        <taxon>Alveolata</taxon>
        <taxon>Dinophyceae</taxon>
        <taxon>Suessiales</taxon>
        <taxon>Symbiodiniaceae</taxon>
        <taxon>Durusdinium</taxon>
    </lineage>
</organism>
<evidence type="ECO:0000259" key="3">
    <source>
        <dbReference type="PROSITE" id="PS50102"/>
    </source>
</evidence>